<evidence type="ECO:0000256" key="1">
    <source>
        <dbReference type="ARBA" id="ARBA00022679"/>
    </source>
</evidence>
<dbReference type="PROSITE" id="PS51186">
    <property type="entry name" value="GNAT"/>
    <property type="match status" value="2"/>
</dbReference>
<dbReference type="InterPro" id="IPR000182">
    <property type="entry name" value="GNAT_dom"/>
</dbReference>
<keyword evidence="7" id="KW-1185">Reference proteome</keyword>
<comment type="caution">
    <text evidence="4">Lacks conserved residue(s) required for the propagation of feature annotation.</text>
</comment>
<evidence type="ECO:0000259" key="5">
    <source>
        <dbReference type="PROSITE" id="PS51186"/>
    </source>
</evidence>
<dbReference type="PIRSF" id="PIRSF021524">
    <property type="entry name" value="MSH_acetyltransferase"/>
    <property type="match status" value="1"/>
</dbReference>
<dbReference type="InterPro" id="IPR017813">
    <property type="entry name" value="Mycothiol_AcTrfase"/>
</dbReference>
<comment type="similarity">
    <text evidence="4">Belongs to the acetyltransferase family. MshD subfamily.</text>
</comment>
<feature type="binding site" evidence="4">
    <location>
        <position position="219"/>
    </location>
    <ligand>
        <name>1D-myo-inositol 2-(L-cysteinylamino)-2-deoxy-alpha-D-glucopyranoside</name>
        <dbReference type="ChEBI" id="CHEBI:58887"/>
    </ligand>
</feature>
<sequence>MTRTEIRPVDSAPEDVSGLLSAATAADGLPPISDGLLDAAAAAAPDTRMWEVRENAGELLGFGISAQQGERGAAEAVLAPEARGRGLGGRLIEQMHAALLASGRPSWFWSHGDHPAAAHLADRLGYARERELLQLHTDPLTRLSLPATEAPAGTAIRPFRPGDEDGWLRVNNAAFDWHPEQGGQTRADIDAIVSAPGFSPEDVIIAERDGQVVGFHQLKLHRDHPSGTVTGEVYVIGVDPQAHARGLGRALTLAGMHRLRDLGAGAIELYVESDNVPARRLYESLGFTHTIVHVSYAPPQRTQES</sequence>
<evidence type="ECO:0000256" key="3">
    <source>
        <dbReference type="ARBA" id="ARBA00023315"/>
    </source>
</evidence>
<feature type="binding site" evidence="4">
    <location>
        <begin position="243"/>
        <end position="249"/>
    </location>
    <ligand>
        <name>acetyl-CoA</name>
        <dbReference type="ChEBI" id="CHEBI:57288"/>
        <label>2</label>
    </ligand>
</feature>
<reference evidence="7" key="1">
    <citation type="journal article" date="2019" name="Int. J. Syst. Evol. Microbiol.">
        <title>The Global Catalogue of Microorganisms (GCM) 10K type strain sequencing project: providing services to taxonomists for standard genome sequencing and annotation.</title>
        <authorList>
            <consortium name="The Broad Institute Genomics Platform"/>
            <consortium name="The Broad Institute Genome Sequencing Center for Infectious Disease"/>
            <person name="Wu L."/>
            <person name="Ma J."/>
        </authorList>
    </citation>
    <scope>NUCLEOTIDE SEQUENCE [LARGE SCALE GENOMIC DNA]</scope>
    <source>
        <strain evidence="7">JCM 17458</strain>
    </source>
</reference>
<keyword evidence="1 4" id="KW-0808">Transferase</keyword>
<dbReference type="NCBIfam" id="TIGR03448">
    <property type="entry name" value="mycothiol_MshD"/>
    <property type="match status" value="1"/>
</dbReference>
<feature type="domain" description="N-acetyltransferase" evidence="5">
    <location>
        <begin position="4"/>
        <end position="148"/>
    </location>
</feature>
<comment type="subunit">
    <text evidence="4">Monomer.</text>
</comment>
<protein>
    <recommendedName>
        <fullName evidence="4">Mycothiol acetyltransferase</fullName>
        <shortName evidence="4">MSH acetyltransferase</shortName>
        <ecNumber evidence="4">2.3.1.189</ecNumber>
    </recommendedName>
    <alternativeName>
        <fullName evidence="4">Mycothiol synthase</fullName>
    </alternativeName>
</protein>
<gene>
    <name evidence="4 6" type="primary">mshD</name>
    <name evidence="6" type="ORF">GCM10022261_06880</name>
</gene>
<dbReference type="HAMAP" id="MF_01698">
    <property type="entry name" value="MshD"/>
    <property type="match status" value="1"/>
</dbReference>
<dbReference type="Pfam" id="PF00583">
    <property type="entry name" value="Acetyltransf_1"/>
    <property type="match status" value="2"/>
</dbReference>
<evidence type="ECO:0000313" key="7">
    <source>
        <dbReference type="Proteomes" id="UP001501586"/>
    </source>
</evidence>
<keyword evidence="3 4" id="KW-0012">Acyltransferase</keyword>
<dbReference type="Gene3D" id="3.40.630.30">
    <property type="match status" value="1"/>
</dbReference>
<evidence type="ECO:0000313" key="6">
    <source>
        <dbReference type="EMBL" id="GAA4283157.1"/>
    </source>
</evidence>
<comment type="function">
    <text evidence="4">Catalyzes the transfer of acetyl from acetyl-CoA to desacetylmycothiol (Cys-GlcN-Ins) to form mycothiol.</text>
</comment>
<feature type="binding site" evidence="4">
    <location>
        <begin position="275"/>
        <end position="280"/>
    </location>
    <ligand>
        <name>acetyl-CoA</name>
        <dbReference type="ChEBI" id="CHEBI:57288"/>
        <label>2</label>
    </ligand>
</feature>
<dbReference type="SUPFAM" id="SSF55729">
    <property type="entry name" value="Acyl-CoA N-acyltransferases (Nat)"/>
    <property type="match status" value="1"/>
</dbReference>
<proteinExistence type="inferred from homology"/>
<feature type="domain" description="N-acetyltransferase" evidence="5">
    <location>
        <begin position="154"/>
        <end position="305"/>
    </location>
</feature>
<evidence type="ECO:0000256" key="2">
    <source>
        <dbReference type="ARBA" id="ARBA00022737"/>
    </source>
</evidence>
<dbReference type="EC" id="2.3.1.189" evidence="4"/>
<accession>A0ABP8EGR2</accession>
<dbReference type="Proteomes" id="UP001501586">
    <property type="component" value="Unassembled WGS sequence"/>
</dbReference>
<feature type="binding site" evidence="4">
    <location>
        <position position="34"/>
    </location>
    <ligand>
        <name>1D-myo-inositol 2-(L-cysteinylamino)-2-deoxy-alpha-D-glucopyranoside</name>
        <dbReference type="ChEBI" id="CHEBI:58887"/>
    </ligand>
</feature>
<dbReference type="CDD" id="cd04301">
    <property type="entry name" value="NAT_SF"/>
    <property type="match status" value="1"/>
</dbReference>
<keyword evidence="2 4" id="KW-0677">Repeat</keyword>
<name>A0ABP8EGR2_9MICO</name>
<feature type="binding site" evidence="4">
    <location>
        <begin position="236"/>
        <end position="238"/>
    </location>
    <ligand>
        <name>acetyl-CoA</name>
        <dbReference type="ChEBI" id="CHEBI:57288"/>
        <label>2</label>
    </ligand>
</feature>
<feature type="binding site" evidence="4">
    <location>
        <position position="270"/>
    </location>
    <ligand>
        <name>1D-myo-inositol 2-(L-cysteinylamino)-2-deoxy-alpha-D-glucopyranoside</name>
        <dbReference type="ChEBI" id="CHEBI:58887"/>
    </ligand>
</feature>
<comment type="catalytic activity">
    <reaction evidence="4">
        <text>1D-myo-inositol 2-(L-cysteinylamino)-2-deoxy-alpha-D-glucopyranoside + acetyl-CoA = mycothiol + CoA + H(+)</text>
        <dbReference type="Rhea" id="RHEA:26172"/>
        <dbReference type="ChEBI" id="CHEBI:15378"/>
        <dbReference type="ChEBI" id="CHEBI:16768"/>
        <dbReference type="ChEBI" id="CHEBI:57287"/>
        <dbReference type="ChEBI" id="CHEBI:57288"/>
        <dbReference type="ChEBI" id="CHEBI:58887"/>
        <dbReference type="EC" id="2.3.1.189"/>
    </reaction>
</comment>
<dbReference type="RefSeq" id="WP_236864375.1">
    <property type="nucleotide sequence ID" value="NZ_BAABAZ010000004.1"/>
</dbReference>
<feature type="binding site" evidence="4">
    <location>
        <position position="180"/>
    </location>
    <ligand>
        <name>1D-myo-inositol 2-(L-cysteinylamino)-2-deoxy-alpha-D-glucopyranoside</name>
        <dbReference type="ChEBI" id="CHEBI:58887"/>
    </ligand>
</feature>
<dbReference type="InterPro" id="IPR050832">
    <property type="entry name" value="Bact_Acetyltransf"/>
</dbReference>
<organism evidence="6 7">
    <name type="scientific">Brevibacterium daeguense</name>
    <dbReference type="NCBI Taxonomy" id="909936"/>
    <lineage>
        <taxon>Bacteria</taxon>
        <taxon>Bacillati</taxon>
        <taxon>Actinomycetota</taxon>
        <taxon>Actinomycetes</taxon>
        <taxon>Micrococcales</taxon>
        <taxon>Brevibacteriaceae</taxon>
        <taxon>Brevibacterium</taxon>
    </lineage>
</organism>
<dbReference type="PANTHER" id="PTHR43877">
    <property type="entry name" value="AMINOALKYLPHOSPHONATE N-ACETYLTRANSFERASE-RELATED-RELATED"/>
    <property type="match status" value="1"/>
</dbReference>
<dbReference type="EMBL" id="BAABAZ010000004">
    <property type="protein sequence ID" value="GAA4283157.1"/>
    <property type="molecule type" value="Genomic_DNA"/>
</dbReference>
<feature type="binding site" evidence="4">
    <location>
        <position position="232"/>
    </location>
    <ligand>
        <name>1D-myo-inositol 2-(L-cysteinylamino)-2-deoxy-alpha-D-glucopyranoside</name>
        <dbReference type="ChEBI" id="CHEBI:58887"/>
    </ligand>
</feature>
<comment type="caution">
    <text evidence="6">The sequence shown here is derived from an EMBL/GenBank/DDBJ whole genome shotgun (WGS) entry which is preliminary data.</text>
</comment>
<dbReference type="InterPro" id="IPR016181">
    <property type="entry name" value="Acyl_CoA_acyltransferase"/>
</dbReference>
<evidence type="ECO:0000256" key="4">
    <source>
        <dbReference type="HAMAP-Rule" id="MF_01698"/>
    </source>
</evidence>